<dbReference type="Proteomes" id="UP000262969">
    <property type="component" value="Unassembled WGS sequence"/>
</dbReference>
<dbReference type="Gene3D" id="1.10.10.60">
    <property type="entry name" value="Homeodomain-like"/>
    <property type="match status" value="2"/>
</dbReference>
<name>A0A3D2X1A1_9FIRM</name>
<evidence type="ECO:0000313" key="9">
    <source>
        <dbReference type="EMBL" id="HCL00921.1"/>
    </source>
</evidence>
<dbReference type="SUPFAM" id="SSF46689">
    <property type="entry name" value="Homeodomain-like"/>
    <property type="match status" value="2"/>
</dbReference>
<evidence type="ECO:0000259" key="8">
    <source>
        <dbReference type="PROSITE" id="PS50110"/>
    </source>
</evidence>
<evidence type="ECO:0000259" key="7">
    <source>
        <dbReference type="PROSITE" id="PS01124"/>
    </source>
</evidence>
<dbReference type="PROSITE" id="PS01124">
    <property type="entry name" value="HTH_ARAC_FAMILY_2"/>
    <property type="match status" value="1"/>
</dbReference>
<dbReference type="PROSITE" id="PS00041">
    <property type="entry name" value="HTH_ARAC_FAMILY_1"/>
    <property type="match status" value="1"/>
</dbReference>
<dbReference type="GO" id="GO:0043565">
    <property type="term" value="F:sequence-specific DNA binding"/>
    <property type="evidence" value="ECO:0007669"/>
    <property type="project" value="InterPro"/>
</dbReference>
<dbReference type="InterPro" id="IPR018060">
    <property type="entry name" value="HTH_AraC"/>
</dbReference>
<accession>A0A3D2X1A1</accession>
<evidence type="ECO:0000256" key="2">
    <source>
        <dbReference type="ARBA" id="ARBA00023015"/>
    </source>
</evidence>
<evidence type="ECO:0000256" key="1">
    <source>
        <dbReference type="ARBA" id="ARBA00018672"/>
    </source>
</evidence>
<dbReference type="InterPro" id="IPR009057">
    <property type="entry name" value="Homeodomain-like_sf"/>
</dbReference>
<evidence type="ECO:0000256" key="6">
    <source>
        <dbReference type="PROSITE-ProRule" id="PRU00169"/>
    </source>
</evidence>
<dbReference type="PANTHER" id="PTHR43280:SF2">
    <property type="entry name" value="HTH-TYPE TRANSCRIPTIONAL REGULATOR EXSA"/>
    <property type="match status" value="1"/>
</dbReference>
<evidence type="ECO:0000256" key="3">
    <source>
        <dbReference type="ARBA" id="ARBA00023125"/>
    </source>
</evidence>
<dbReference type="SMART" id="SM00448">
    <property type="entry name" value="REC"/>
    <property type="match status" value="1"/>
</dbReference>
<dbReference type="GO" id="GO:0003700">
    <property type="term" value="F:DNA-binding transcription factor activity"/>
    <property type="evidence" value="ECO:0007669"/>
    <property type="project" value="InterPro"/>
</dbReference>
<keyword evidence="2" id="KW-0805">Transcription regulation</keyword>
<proteinExistence type="predicted"/>
<dbReference type="Pfam" id="PF00072">
    <property type="entry name" value="Response_reg"/>
    <property type="match status" value="1"/>
</dbReference>
<reference evidence="9 10" key="1">
    <citation type="journal article" date="2018" name="Nat. Biotechnol.">
        <title>A standardized bacterial taxonomy based on genome phylogeny substantially revises the tree of life.</title>
        <authorList>
            <person name="Parks D.H."/>
            <person name="Chuvochina M."/>
            <person name="Waite D.W."/>
            <person name="Rinke C."/>
            <person name="Skarshewski A."/>
            <person name="Chaumeil P.A."/>
            <person name="Hugenholtz P."/>
        </authorList>
    </citation>
    <scope>NUCLEOTIDE SEQUENCE [LARGE SCALE GENOMIC DNA]</scope>
    <source>
        <strain evidence="9">UBA11728</strain>
    </source>
</reference>
<dbReference type="InterPro" id="IPR020449">
    <property type="entry name" value="Tscrpt_reg_AraC-type_HTH"/>
</dbReference>
<keyword evidence="3" id="KW-0238">DNA-binding</keyword>
<protein>
    <recommendedName>
        <fullName evidence="1">Stage 0 sporulation protein A homolog</fullName>
    </recommendedName>
</protein>
<dbReference type="GO" id="GO:0000160">
    <property type="term" value="P:phosphorelay signal transduction system"/>
    <property type="evidence" value="ECO:0007669"/>
    <property type="project" value="InterPro"/>
</dbReference>
<feature type="domain" description="Response regulatory" evidence="8">
    <location>
        <begin position="2"/>
        <end position="119"/>
    </location>
</feature>
<dbReference type="PROSITE" id="PS50110">
    <property type="entry name" value="RESPONSE_REGULATORY"/>
    <property type="match status" value="1"/>
</dbReference>
<dbReference type="SMART" id="SM00342">
    <property type="entry name" value="HTH_ARAC"/>
    <property type="match status" value="1"/>
</dbReference>
<dbReference type="InterPro" id="IPR011006">
    <property type="entry name" value="CheY-like_superfamily"/>
</dbReference>
<evidence type="ECO:0000256" key="4">
    <source>
        <dbReference type="ARBA" id="ARBA00023163"/>
    </source>
</evidence>
<dbReference type="AlphaFoldDB" id="A0A3D2X1A1"/>
<evidence type="ECO:0000313" key="10">
    <source>
        <dbReference type="Proteomes" id="UP000262969"/>
    </source>
</evidence>
<comment type="function">
    <text evidence="5">May play the central regulatory role in sporulation. It may be an element of the effector pathway responsible for the activation of sporulation genes in response to nutritional stress. Spo0A may act in concert with spo0H (a sigma factor) to control the expression of some genes that are critical to the sporulation process.</text>
</comment>
<dbReference type="InterPro" id="IPR001789">
    <property type="entry name" value="Sig_transdc_resp-reg_receiver"/>
</dbReference>
<organism evidence="9 10">
    <name type="scientific">Lachnoclostridium phytofermentans</name>
    <dbReference type="NCBI Taxonomy" id="66219"/>
    <lineage>
        <taxon>Bacteria</taxon>
        <taxon>Bacillati</taxon>
        <taxon>Bacillota</taxon>
        <taxon>Clostridia</taxon>
        <taxon>Lachnospirales</taxon>
        <taxon>Lachnospiraceae</taxon>
    </lineage>
</organism>
<comment type="caution">
    <text evidence="6">Lacks conserved residue(s) required for the propagation of feature annotation.</text>
</comment>
<dbReference type="Pfam" id="PF12833">
    <property type="entry name" value="HTH_18"/>
    <property type="match status" value="1"/>
</dbReference>
<dbReference type="PRINTS" id="PR00032">
    <property type="entry name" value="HTHARAC"/>
</dbReference>
<gene>
    <name evidence="9" type="ORF">DHW61_00600</name>
</gene>
<comment type="caution">
    <text evidence="9">The sequence shown here is derived from an EMBL/GenBank/DDBJ whole genome shotgun (WGS) entry which is preliminary data.</text>
</comment>
<dbReference type="Gene3D" id="3.40.50.2300">
    <property type="match status" value="1"/>
</dbReference>
<keyword evidence="4" id="KW-0804">Transcription</keyword>
<sequence length="517" mass="60003">MKVLLVDISLNQMKSITGVIGELIKGVEIIGMASDVQSACQVFSEHHPDIILISKELKSTDGFSVASEIRKQDNEVGIIVYGEDESATSLKRAIEVRAHSYLMKPITKEKLRPAIEGICETCERRRHQLVADREILAAQSMELIEFSFVYSVLYNEDFQWEWKNYQYMLNLSGNGYVINVSLEKGNYKERISYERFSKLIKKNVTPGYRCIVGREMSRSIVIFAMEKYGQESNTSKVEQIRYGEYIRKVFRDMFQIEAKVGIGSLKPIDKIVISYEEALRSLRYDRMGSISHVQDVTEERKEKKQFYTEMEEKFLLNIRDGNKEALNNLVTLLDLLSEYNILDKKNKLLELIVMASNKTRRDGGSESEYTNYMELLRELDSLADGEINAWAFRSVNYVLKSVRDNQNESSFAAIRKVLRYVDAHYDEDITLEEVAGILNISPQYFSRIFKEKMGITYVDYLTNIRIKKAQEWLVYSDKNIQEICYMVGYKDPNYFSRVFKKTVGVTPKQFVENKGKR</sequence>
<dbReference type="SUPFAM" id="SSF52172">
    <property type="entry name" value="CheY-like"/>
    <property type="match status" value="1"/>
</dbReference>
<dbReference type="InterPro" id="IPR018062">
    <property type="entry name" value="HTH_AraC-typ_CS"/>
</dbReference>
<feature type="domain" description="HTH araC/xylS-type" evidence="7">
    <location>
        <begin position="415"/>
        <end position="513"/>
    </location>
</feature>
<dbReference type="PANTHER" id="PTHR43280">
    <property type="entry name" value="ARAC-FAMILY TRANSCRIPTIONAL REGULATOR"/>
    <property type="match status" value="1"/>
</dbReference>
<evidence type="ECO:0000256" key="5">
    <source>
        <dbReference type="ARBA" id="ARBA00024867"/>
    </source>
</evidence>
<dbReference type="EMBL" id="DPVV01000024">
    <property type="protein sequence ID" value="HCL00921.1"/>
    <property type="molecule type" value="Genomic_DNA"/>
</dbReference>